<evidence type="ECO:0000256" key="1">
    <source>
        <dbReference type="ARBA" id="ARBA00004141"/>
    </source>
</evidence>
<dbReference type="RefSeq" id="WP_256422544.1">
    <property type="nucleotide sequence ID" value="NZ_JANHDI010000013.1"/>
</dbReference>
<dbReference type="EMBL" id="JBHUDK010000004">
    <property type="protein sequence ID" value="MFD1598283.1"/>
    <property type="molecule type" value="Genomic_DNA"/>
</dbReference>
<comment type="similarity">
    <text evidence="2">Belongs to the DsbB family. BdbC subfamily.</text>
</comment>
<dbReference type="SUPFAM" id="SSF158442">
    <property type="entry name" value="DsbB-like"/>
    <property type="match status" value="1"/>
</dbReference>
<dbReference type="Proteomes" id="UP001597085">
    <property type="component" value="Unassembled WGS sequence"/>
</dbReference>
<dbReference type="GO" id="GO:0016020">
    <property type="term" value="C:membrane"/>
    <property type="evidence" value="ECO:0007669"/>
    <property type="project" value="UniProtKB-SubCell"/>
</dbReference>
<keyword evidence="3" id="KW-0813">Transport</keyword>
<feature type="transmembrane region" description="Helical" evidence="12">
    <location>
        <begin position="64"/>
        <end position="83"/>
    </location>
</feature>
<keyword evidence="6 12" id="KW-1133">Transmembrane helix</keyword>
<protein>
    <submittedName>
        <fullName evidence="13">Disulfide bond formation protein B</fullName>
    </submittedName>
</protein>
<dbReference type="PANTHER" id="PTHR43469:SF1">
    <property type="entry name" value="SPBETA PROPHAGE-DERIVED DISULFIDE BOND FORMATION PROTEIN B"/>
    <property type="match status" value="1"/>
</dbReference>
<name>A0ABD6CJU1_9EURY</name>
<keyword evidence="9" id="KW-1015">Disulfide bond</keyword>
<evidence type="ECO:0000256" key="5">
    <source>
        <dbReference type="ARBA" id="ARBA00022982"/>
    </source>
</evidence>
<evidence type="ECO:0000313" key="13">
    <source>
        <dbReference type="EMBL" id="MFD1598283.1"/>
    </source>
</evidence>
<dbReference type="AlphaFoldDB" id="A0ABD6CJU1"/>
<evidence type="ECO:0000256" key="2">
    <source>
        <dbReference type="ARBA" id="ARBA00007602"/>
    </source>
</evidence>
<evidence type="ECO:0000256" key="3">
    <source>
        <dbReference type="ARBA" id="ARBA00022448"/>
    </source>
</evidence>
<dbReference type="InterPro" id="IPR003752">
    <property type="entry name" value="DiS_bond_form_DsbB/BdbC"/>
</dbReference>
<dbReference type="InterPro" id="IPR023380">
    <property type="entry name" value="DsbB-like_sf"/>
</dbReference>
<feature type="transmembrane region" description="Helical" evidence="12">
    <location>
        <begin position="7"/>
        <end position="27"/>
    </location>
</feature>
<reference evidence="13 14" key="1">
    <citation type="journal article" date="2019" name="Int. J. Syst. Evol. Microbiol.">
        <title>The Global Catalogue of Microorganisms (GCM) 10K type strain sequencing project: providing services to taxonomists for standard genome sequencing and annotation.</title>
        <authorList>
            <consortium name="The Broad Institute Genomics Platform"/>
            <consortium name="The Broad Institute Genome Sequencing Center for Infectious Disease"/>
            <person name="Wu L."/>
            <person name="Ma J."/>
        </authorList>
    </citation>
    <scope>NUCLEOTIDE SEQUENCE [LARGE SCALE GENOMIC DNA]</scope>
    <source>
        <strain evidence="13 14">CGMCC 1.12121</strain>
    </source>
</reference>
<keyword evidence="11" id="KW-0676">Redox-active center</keyword>
<evidence type="ECO:0000256" key="12">
    <source>
        <dbReference type="SAM" id="Phobius"/>
    </source>
</evidence>
<accession>A0ABD6CJU1</accession>
<keyword evidence="4 12" id="KW-0812">Transmembrane</keyword>
<evidence type="ECO:0000256" key="6">
    <source>
        <dbReference type="ARBA" id="ARBA00022989"/>
    </source>
</evidence>
<organism evidence="13 14">
    <name type="scientific">Halobellus rarus</name>
    <dbReference type="NCBI Taxonomy" id="1126237"/>
    <lineage>
        <taxon>Archaea</taxon>
        <taxon>Methanobacteriati</taxon>
        <taxon>Methanobacteriota</taxon>
        <taxon>Stenosarchaea group</taxon>
        <taxon>Halobacteria</taxon>
        <taxon>Halobacteriales</taxon>
        <taxon>Haloferacaceae</taxon>
        <taxon>Halobellus</taxon>
    </lineage>
</organism>
<dbReference type="PANTHER" id="PTHR43469">
    <property type="entry name" value="DISULFIDE FORMATION PROTEIN-RELATED"/>
    <property type="match status" value="1"/>
</dbReference>
<dbReference type="InterPro" id="IPR012187">
    <property type="entry name" value="Disulphide_bond_form_BdbC"/>
</dbReference>
<keyword evidence="10" id="KW-0143">Chaperone</keyword>
<comment type="subcellular location">
    <subcellularLocation>
        <location evidence="1">Membrane</location>
        <topology evidence="1">Multi-pass membrane protein</topology>
    </subcellularLocation>
</comment>
<evidence type="ECO:0000256" key="7">
    <source>
        <dbReference type="ARBA" id="ARBA00023002"/>
    </source>
</evidence>
<sequence length="140" mass="14661">MPSRTRLPLGIATLVAAVGTLGSLYFSLGLGLVPCELCWYQRILLYPLTVVLGVASFEDRPRVVRTVLPLSGLGVVVSAYHVLLQLRPTMGATCSVGGGCSSVLYPMAGGLLTIPRLSLIAFTLVAVLTLAAWSARSATS</sequence>
<evidence type="ECO:0000256" key="9">
    <source>
        <dbReference type="ARBA" id="ARBA00023157"/>
    </source>
</evidence>
<comment type="caution">
    <text evidence="13">The sequence shown here is derived from an EMBL/GenBank/DDBJ whole genome shotgun (WGS) entry which is preliminary data.</text>
</comment>
<keyword evidence="5" id="KW-0249">Electron transport</keyword>
<feature type="transmembrane region" description="Helical" evidence="12">
    <location>
        <begin position="114"/>
        <end position="135"/>
    </location>
</feature>
<dbReference type="GO" id="GO:0016491">
    <property type="term" value="F:oxidoreductase activity"/>
    <property type="evidence" value="ECO:0007669"/>
    <property type="project" value="UniProtKB-KW"/>
</dbReference>
<keyword evidence="14" id="KW-1185">Reference proteome</keyword>
<proteinExistence type="inferred from homology"/>
<evidence type="ECO:0000256" key="4">
    <source>
        <dbReference type="ARBA" id="ARBA00022692"/>
    </source>
</evidence>
<feature type="transmembrane region" description="Helical" evidence="12">
    <location>
        <begin position="39"/>
        <end position="57"/>
    </location>
</feature>
<dbReference type="Pfam" id="PF02600">
    <property type="entry name" value="DsbB"/>
    <property type="match status" value="1"/>
</dbReference>
<evidence type="ECO:0000256" key="11">
    <source>
        <dbReference type="ARBA" id="ARBA00023284"/>
    </source>
</evidence>
<evidence type="ECO:0000256" key="8">
    <source>
        <dbReference type="ARBA" id="ARBA00023136"/>
    </source>
</evidence>
<evidence type="ECO:0000256" key="10">
    <source>
        <dbReference type="ARBA" id="ARBA00023186"/>
    </source>
</evidence>
<dbReference type="PIRSF" id="PIRSF036659">
    <property type="entry name" value="BdbC"/>
    <property type="match status" value="1"/>
</dbReference>
<evidence type="ECO:0000313" key="14">
    <source>
        <dbReference type="Proteomes" id="UP001597085"/>
    </source>
</evidence>
<dbReference type="Gene3D" id="1.20.1550.10">
    <property type="entry name" value="DsbB-like"/>
    <property type="match status" value="1"/>
</dbReference>
<keyword evidence="8 12" id="KW-0472">Membrane</keyword>
<gene>
    <name evidence="13" type="ORF">ACFSBX_04850</name>
</gene>
<keyword evidence="7" id="KW-0560">Oxidoreductase</keyword>